<evidence type="ECO:0000259" key="5">
    <source>
        <dbReference type="Pfam" id="PF02350"/>
    </source>
</evidence>
<dbReference type="Gene3D" id="3.40.50.2000">
    <property type="entry name" value="Glycogen Phosphorylase B"/>
    <property type="match status" value="2"/>
</dbReference>
<proteinExistence type="inferred from homology"/>
<accession>A0A9X6WM91</accession>
<dbReference type="EMBL" id="NUVX01000030">
    <property type="protein sequence ID" value="PFJ38820.1"/>
    <property type="molecule type" value="Genomic_DNA"/>
</dbReference>
<dbReference type="GO" id="GO:0008761">
    <property type="term" value="F:UDP-N-acetylglucosamine 2-epimerase activity"/>
    <property type="evidence" value="ECO:0007669"/>
    <property type="project" value="UniProtKB-EC"/>
</dbReference>
<dbReference type="NCBIfam" id="TIGR00236">
    <property type="entry name" value="wecB"/>
    <property type="match status" value="1"/>
</dbReference>
<dbReference type="SUPFAM" id="SSF53756">
    <property type="entry name" value="UDP-Glycosyltransferase/glycogen phosphorylase"/>
    <property type="match status" value="1"/>
</dbReference>
<comment type="similarity">
    <text evidence="2 4">Belongs to the UDP-N-acetylglucosamine 2-epimerase family.</text>
</comment>
<dbReference type="PANTHER" id="PTHR43174">
    <property type="entry name" value="UDP-N-ACETYLGLUCOSAMINE 2-EPIMERASE"/>
    <property type="match status" value="1"/>
</dbReference>
<dbReference type="CDD" id="cd03786">
    <property type="entry name" value="GTB_UDP-GlcNAc_2-Epimerase"/>
    <property type="match status" value="1"/>
</dbReference>
<feature type="domain" description="UDP-N-acetylglucosamine 2-epimerase" evidence="5">
    <location>
        <begin position="21"/>
        <end position="362"/>
    </location>
</feature>
<evidence type="ECO:0000256" key="4">
    <source>
        <dbReference type="RuleBase" id="RU003513"/>
    </source>
</evidence>
<dbReference type="Pfam" id="PF02350">
    <property type="entry name" value="Epimerase_2"/>
    <property type="match status" value="1"/>
</dbReference>
<protein>
    <recommendedName>
        <fullName evidence="3">UDP-N-acetylglucosamine 2-epimerase (non-hydrolyzing)</fullName>
        <ecNumber evidence="3">5.1.3.14</ecNumber>
    </recommendedName>
</protein>
<gene>
    <name evidence="6" type="ORF">COJ15_17230</name>
</gene>
<reference evidence="6 7" key="1">
    <citation type="submission" date="2017-09" db="EMBL/GenBank/DDBJ databases">
        <title>Large-scale bioinformatics analysis of Bacillus genomes uncovers conserved roles of natural products in bacterial physiology.</title>
        <authorList>
            <consortium name="Agbiome Team Llc"/>
            <person name="Bleich R.M."/>
            <person name="Grubbs K.J."/>
            <person name="Santa Maria K.C."/>
            <person name="Allen S.E."/>
            <person name="Farag S."/>
            <person name="Shank E.A."/>
            <person name="Bowers A."/>
        </authorList>
    </citation>
    <scope>NUCLEOTIDE SEQUENCE [LARGE SCALE GENOMIC DNA]</scope>
    <source>
        <strain evidence="6 7">AFS085496</strain>
    </source>
</reference>
<dbReference type="Proteomes" id="UP000224003">
    <property type="component" value="Unassembled WGS sequence"/>
</dbReference>
<evidence type="ECO:0000256" key="3">
    <source>
        <dbReference type="ARBA" id="ARBA00038858"/>
    </source>
</evidence>
<evidence type="ECO:0000313" key="6">
    <source>
        <dbReference type="EMBL" id="PFJ38820.1"/>
    </source>
</evidence>
<dbReference type="AlphaFoldDB" id="A0A9X6WM91"/>
<dbReference type="InterPro" id="IPR029767">
    <property type="entry name" value="WecB-like"/>
</dbReference>
<name>A0A9X6WM91_BACTU</name>
<dbReference type="InterPro" id="IPR003331">
    <property type="entry name" value="UDP_GlcNAc_Epimerase_2_dom"/>
</dbReference>
<dbReference type="EC" id="5.1.3.14" evidence="3"/>
<evidence type="ECO:0000313" key="7">
    <source>
        <dbReference type="Proteomes" id="UP000224003"/>
    </source>
</evidence>
<dbReference type="RefSeq" id="WP_098517060.1">
    <property type="nucleotide sequence ID" value="NZ_NUVX01000030.1"/>
</dbReference>
<evidence type="ECO:0000256" key="1">
    <source>
        <dbReference type="ARBA" id="ARBA00023235"/>
    </source>
</evidence>
<dbReference type="PANTHER" id="PTHR43174:SF2">
    <property type="entry name" value="UDP-N-ACETYLGLUCOSAMINE 2-EPIMERASE"/>
    <property type="match status" value="1"/>
</dbReference>
<keyword evidence="1 4" id="KW-0413">Isomerase</keyword>
<organism evidence="6 7">
    <name type="scientific">Bacillus thuringiensis</name>
    <dbReference type="NCBI Taxonomy" id="1428"/>
    <lineage>
        <taxon>Bacteria</taxon>
        <taxon>Bacillati</taxon>
        <taxon>Bacillota</taxon>
        <taxon>Bacilli</taxon>
        <taxon>Bacillales</taxon>
        <taxon>Bacillaceae</taxon>
        <taxon>Bacillus</taxon>
        <taxon>Bacillus cereus group</taxon>
    </lineage>
</organism>
<sequence>MKVMPLFGTRPEGIKMAPLVKELKKHPEITCVFVNTAQHREMLDQVLDLFDLKPDYDLDMMKEKLPLPKMFSKMVEKISDVLESEKPDLVLVHGDTLTTSAGALAAFYNQIPVGHVEAGLRTYDITSPFPEEANRQITGVVADIHFAATQTNKHSLIREGKKEDIIHVVGNSVIDALVDVANRPFEFQEPLKTILNSGLKTILMTTHRRENLSQLGNVYKAINRILNEHDDIQIIFPVHKNPAVRNELSQHLKESDRVHIIEPQDYTVFAQLMKNAHFILTDSGGIQEEAPALGKPVLVARNNTERPEGVEAGTLRLCGTEEESVYVAIKQLLTDDDMYQVMSGAKNPYGIGDTSQQIVDIILKKY</sequence>
<evidence type="ECO:0000256" key="2">
    <source>
        <dbReference type="ARBA" id="ARBA00038209"/>
    </source>
</evidence>
<comment type="caution">
    <text evidence="6">The sequence shown here is derived from an EMBL/GenBank/DDBJ whole genome shotgun (WGS) entry which is preliminary data.</text>
</comment>